<dbReference type="InterPro" id="IPR013783">
    <property type="entry name" value="Ig-like_fold"/>
</dbReference>
<dbReference type="Pfam" id="PF00703">
    <property type="entry name" value="Glyco_hydro_2"/>
    <property type="match status" value="1"/>
</dbReference>
<dbReference type="EMBL" id="DVHM01000010">
    <property type="protein sequence ID" value="HIR69806.1"/>
    <property type="molecule type" value="Genomic_DNA"/>
</dbReference>
<dbReference type="AlphaFoldDB" id="A0A9D1E871"/>
<feature type="domain" description="Beta-mannosidase-like galactose-binding" evidence="6">
    <location>
        <begin position="52"/>
        <end position="120"/>
    </location>
</feature>
<evidence type="ECO:0000256" key="3">
    <source>
        <dbReference type="ARBA" id="ARBA00023295"/>
    </source>
</evidence>
<evidence type="ECO:0000256" key="2">
    <source>
        <dbReference type="ARBA" id="ARBA00022801"/>
    </source>
</evidence>
<protein>
    <submittedName>
        <fullName evidence="7">Beta galactosidase jelly roll domain-containing protein</fullName>
    </submittedName>
</protein>
<dbReference type="InterPro" id="IPR006101">
    <property type="entry name" value="Glyco_hydro_2"/>
</dbReference>
<evidence type="ECO:0000313" key="7">
    <source>
        <dbReference type="EMBL" id="HIR69806.1"/>
    </source>
</evidence>
<evidence type="ECO:0000259" key="6">
    <source>
        <dbReference type="Pfam" id="PF22666"/>
    </source>
</evidence>
<comment type="similarity">
    <text evidence="1">Belongs to the glycosyl hydrolase 2 family.</text>
</comment>
<evidence type="ECO:0000259" key="5">
    <source>
        <dbReference type="Pfam" id="PF02836"/>
    </source>
</evidence>
<dbReference type="InterPro" id="IPR051913">
    <property type="entry name" value="GH2_Domain-Containing"/>
</dbReference>
<dbReference type="InterPro" id="IPR054593">
    <property type="entry name" value="Beta-mannosidase-like_N2"/>
</dbReference>
<keyword evidence="3" id="KW-0326">Glycosidase</keyword>
<dbReference type="SUPFAM" id="SSF49303">
    <property type="entry name" value="beta-Galactosidase/glucuronidase domain"/>
    <property type="match status" value="1"/>
</dbReference>
<proteinExistence type="inferred from homology"/>
<accession>A0A9D1E871</accession>
<dbReference type="SUPFAM" id="SSF51445">
    <property type="entry name" value="(Trans)glycosidases"/>
    <property type="match status" value="1"/>
</dbReference>
<dbReference type="InterPro" id="IPR036156">
    <property type="entry name" value="Beta-gal/glucu_dom_sf"/>
</dbReference>
<dbReference type="PANTHER" id="PTHR42732:SF1">
    <property type="entry name" value="BETA-MANNOSIDASE"/>
    <property type="match status" value="1"/>
</dbReference>
<dbReference type="InterPro" id="IPR006102">
    <property type="entry name" value="Ig-like_GH2"/>
</dbReference>
<dbReference type="GO" id="GO:0004553">
    <property type="term" value="F:hydrolase activity, hydrolyzing O-glycosyl compounds"/>
    <property type="evidence" value="ECO:0007669"/>
    <property type="project" value="InterPro"/>
</dbReference>
<dbReference type="Gene3D" id="2.60.40.10">
    <property type="entry name" value="Immunoglobulins"/>
    <property type="match status" value="2"/>
</dbReference>
<dbReference type="Pfam" id="PF22666">
    <property type="entry name" value="Glyco_hydro_2_N2"/>
    <property type="match status" value="1"/>
</dbReference>
<organism evidence="7 8">
    <name type="scientific">Candidatus Pullilachnospira gallistercoris</name>
    <dbReference type="NCBI Taxonomy" id="2840911"/>
    <lineage>
        <taxon>Bacteria</taxon>
        <taxon>Bacillati</taxon>
        <taxon>Bacillota</taxon>
        <taxon>Clostridia</taxon>
        <taxon>Lachnospirales</taxon>
        <taxon>Lachnospiraceae</taxon>
        <taxon>Lachnospiraceae incertae sedis</taxon>
        <taxon>Candidatus Pullilachnospira</taxon>
    </lineage>
</organism>
<sequence>MRQVLNFCANWFFCREDAGAAGALAGEAVTLPHTWNAQDGQDGGNDYYRGTCWYAKKFSRSEVPAGERIYIEFEGVAMTADVYLNDQKLAHHEGGYSTFRVDITEALADENVLAVSADNSDNEIVYPQKADFTFYGGIYRPVKLIGVPAGHFTLDYHGGPGIKVTPEIKGDTAEVKVEAWITGDASEVEFAVRGSDQADDRALTEKVPVVGGKAEAVFVIENVHLWDGLEDPYLYVAKASLDTGDAVETKFGCRTFSIDPEKGFFLNGRSYPLCGAARHQDRQGVGYAITPEMHREDLEIMLEMGANTVRLAHYQHAQYFYDLCDEAGMIVWAEIPYITRHMEPGNANTISQMTELIVQNYNHPSIICWGLSNEITAAGGVTEEMVANHRVLNDLCHKMDATRPTTMAHAFMLDPNDDFVFLSDIRSYNLYFGWYIGEKEQNDSWFDDFHAAHPDQVIGLSEFGADANPAYQSAKPEKGDWTESYQAVYHEHMLAMWKERPYIWAMHVWNMFDFAADGRNEGGKPGQNQKGLVTFDRKTRKDAFYIYKAYLSKEPFVHICGRRYVNRDEAVTEIKVYSNQDTVTLFVDGQERETKTGDKIFKFEVPITGEHTIRAVSGDLSDEISIRKVEKKDPSYVREGAAVENWFDRDDEVVREGYYSILDTMETLKANPETAKIVGAMMAAAKKNYGDVAQATQIPEAIQRQMDKSTMKSMIKQAGKAVTPEMVHQLNDALNKIPRS</sequence>
<gene>
    <name evidence="7" type="ORF">IAA55_00815</name>
</gene>
<dbReference type="Pfam" id="PF02836">
    <property type="entry name" value="Glyco_hydro_2_C"/>
    <property type="match status" value="1"/>
</dbReference>
<dbReference type="Gene3D" id="2.60.120.260">
    <property type="entry name" value="Galactose-binding domain-like"/>
    <property type="match status" value="1"/>
</dbReference>
<dbReference type="SUPFAM" id="SSF49785">
    <property type="entry name" value="Galactose-binding domain-like"/>
    <property type="match status" value="1"/>
</dbReference>
<dbReference type="Proteomes" id="UP000823912">
    <property type="component" value="Unassembled WGS sequence"/>
</dbReference>
<dbReference type="InterPro" id="IPR006103">
    <property type="entry name" value="Glyco_hydro_2_cat"/>
</dbReference>
<feature type="domain" description="Glycoside hydrolase family 2 catalytic" evidence="5">
    <location>
        <begin position="262"/>
        <end position="549"/>
    </location>
</feature>
<keyword evidence="2" id="KW-0378">Hydrolase</keyword>
<dbReference type="PRINTS" id="PR00132">
    <property type="entry name" value="GLHYDRLASE2"/>
</dbReference>
<dbReference type="Gene3D" id="3.20.20.80">
    <property type="entry name" value="Glycosidases"/>
    <property type="match status" value="1"/>
</dbReference>
<reference evidence="7" key="1">
    <citation type="submission" date="2020-10" db="EMBL/GenBank/DDBJ databases">
        <authorList>
            <person name="Gilroy R."/>
        </authorList>
    </citation>
    <scope>NUCLEOTIDE SEQUENCE</scope>
    <source>
        <strain evidence="7">ChiSjej5B23-6657</strain>
    </source>
</reference>
<evidence type="ECO:0000313" key="8">
    <source>
        <dbReference type="Proteomes" id="UP000823912"/>
    </source>
</evidence>
<dbReference type="InterPro" id="IPR017853">
    <property type="entry name" value="GH"/>
</dbReference>
<evidence type="ECO:0000259" key="4">
    <source>
        <dbReference type="Pfam" id="PF00703"/>
    </source>
</evidence>
<comment type="caution">
    <text evidence="7">The sequence shown here is derived from an EMBL/GenBank/DDBJ whole genome shotgun (WGS) entry which is preliminary data.</text>
</comment>
<feature type="domain" description="Glycoside hydrolase family 2 immunoglobulin-like beta-sandwich" evidence="4">
    <location>
        <begin position="162"/>
        <end position="254"/>
    </location>
</feature>
<dbReference type="InterPro" id="IPR008979">
    <property type="entry name" value="Galactose-bd-like_sf"/>
</dbReference>
<name>A0A9D1E871_9FIRM</name>
<dbReference type="PANTHER" id="PTHR42732">
    <property type="entry name" value="BETA-GALACTOSIDASE"/>
    <property type="match status" value="1"/>
</dbReference>
<evidence type="ECO:0000256" key="1">
    <source>
        <dbReference type="ARBA" id="ARBA00007401"/>
    </source>
</evidence>
<reference evidence="7" key="2">
    <citation type="journal article" date="2021" name="PeerJ">
        <title>Extensive microbial diversity within the chicken gut microbiome revealed by metagenomics and culture.</title>
        <authorList>
            <person name="Gilroy R."/>
            <person name="Ravi A."/>
            <person name="Getino M."/>
            <person name="Pursley I."/>
            <person name="Horton D.L."/>
            <person name="Alikhan N.F."/>
            <person name="Baker D."/>
            <person name="Gharbi K."/>
            <person name="Hall N."/>
            <person name="Watson M."/>
            <person name="Adriaenssens E.M."/>
            <person name="Foster-Nyarko E."/>
            <person name="Jarju S."/>
            <person name="Secka A."/>
            <person name="Antonio M."/>
            <person name="Oren A."/>
            <person name="Chaudhuri R.R."/>
            <person name="La Ragione R."/>
            <person name="Hildebrand F."/>
            <person name="Pallen M.J."/>
        </authorList>
    </citation>
    <scope>NUCLEOTIDE SEQUENCE</scope>
    <source>
        <strain evidence="7">ChiSjej5B23-6657</strain>
    </source>
</reference>
<dbReference type="GO" id="GO:0005975">
    <property type="term" value="P:carbohydrate metabolic process"/>
    <property type="evidence" value="ECO:0007669"/>
    <property type="project" value="InterPro"/>
</dbReference>